<feature type="domain" description="Nucleotide exchange factor Fes1" evidence="4">
    <location>
        <begin position="6"/>
        <end position="88"/>
    </location>
</feature>
<dbReference type="InterPro" id="IPR016024">
    <property type="entry name" value="ARM-type_fold"/>
</dbReference>
<dbReference type="Pfam" id="PF08609">
    <property type="entry name" value="Fes1"/>
    <property type="match status" value="1"/>
</dbReference>
<dbReference type="InterPro" id="IPR050693">
    <property type="entry name" value="Hsp70_NEF-Inhibitors"/>
</dbReference>
<evidence type="ECO:0000313" key="6">
    <source>
        <dbReference type="Proteomes" id="UP000481861"/>
    </source>
</evidence>
<comment type="caution">
    <text evidence="5">The sequence shown here is derived from an EMBL/GenBank/DDBJ whole genome shotgun (WGS) entry which is preliminary data.</text>
</comment>
<organism evidence="5 6">
    <name type="scientific">Massariosphaeria phaeospora</name>
    <dbReference type="NCBI Taxonomy" id="100035"/>
    <lineage>
        <taxon>Eukaryota</taxon>
        <taxon>Fungi</taxon>
        <taxon>Dikarya</taxon>
        <taxon>Ascomycota</taxon>
        <taxon>Pezizomycotina</taxon>
        <taxon>Dothideomycetes</taxon>
        <taxon>Pleosporomycetidae</taxon>
        <taxon>Pleosporales</taxon>
        <taxon>Pleosporales incertae sedis</taxon>
        <taxon>Massariosphaeria</taxon>
    </lineage>
</organism>
<proteinExistence type="inferred from homology"/>
<accession>A0A7C8IFQ5</accession>
<keyword evidence="6" id="KW-1185">Reference proteome</keyword>
<comment type="function">
    <text evidence="3">Functions as a nucleotide exchange factor (NEF) for Hsp70 chaperones which accelerates the release of ADP. Required for fully efficient Hsp70-mediated folding of proteins.</text>
</comment>
<dbReference type="GO" id="GO:0005783">
    <property type="term" value="C:endoplasmic reticulum"/>
    <property type="evidence" value="ECO:0007669"/>
    <property type="project" value="TreeGrafter"/>
</dbReference>
<evidence type="ECO:0000256" key="3">
    <source>
        <dbReference type="ARBA" id="ARBA00024912"/>
    </source>
</evidence>
<dbReference type="GO" id="GO:0000774">
    <property type="term" value="F:adenyl-nucleotide exchange factor activity"/>
    <property type="evidence" value="ECO:0007669"/>
    <property type="project" value="TreeGrafter"/>
</dbReference>
<name>A0A7C8IFQ5_9PLEO</name>
<gene>
    <name evidence="5" type="ORF">BDV95DRAFT_479220</name>
</gene>
<reference evidence="5 6" key="1">
    <citation type="submission" date="2020-01" db="EMBL/GenBank/DDBJ databases">
        <authorList>
            <consortium name="DOE Joint Genome Institute"/>
            <person name="Haridas S."/>
            <person name="Albert R."/>
            <person name="Binder M."/>
            <person name="Bloem J."/>
            <person name="Labutti K."/>
            <person name="Salamov A."/>
            <person name="Andreopoulos B."/>
            <person name="Baker S.E."/>
            <person name="Barry K."/>
            <person name="Bills G."/>
            <person name="Bluhm B.H."/>
            <person name="Cannon C."/>
            <person name="Castanera R."/>
            <person name="Culley D.E."/>
            <person name="Daum C."/>
            <person name="Ezra D."/>
            <person name="Gonzalez J.B."/>
            <person name="Henrissat B."/>
            <person name="Kuo A."/>
            <person name="Liang C."/>
            <person name="Lipzen A."/>
            <person name="Lutzoni F."/>
            <person name="Magnuson J."/>
            <person name="Mondo S."/>
            <person name="Nolan M."/>
            <person name="Ohm R."/>
            <person name="Pangilinan J."/>
            <person name="Park H.-J.H."/>
            <person name="Ramirez L."/>
            <person name="Alfaro M."/>
            <person name="Sun H."/>
            <person name="Tritt A."/>
            <person name="Yoshinaga Y."/>
            <person name="Zwiers L.-H.L."/>
            <person name="Turgeon B.G."/>
            <person name="Goodwin S.B."/>
            <person name="Spatafora J.W."/>
            <person name="Crous P.W."/>
            <person name="Grigoriev I.V."/>
        </authorList>
    </citation>
    <scope>NUCLEOTIDE SEQUENCE [LARGE SCALE GENOMIC DNA]</scope>
    <source>
        <strain evidence="5 6">CBS 611.86</strain>
    </source>
</reference>
<dbReference type="InterPro" id="IPR011989">
    <property type="entry name" value="ARM-like"/>
</dbReference>
<evidence type="ECO:0000259" key="4">
    <source>
        <dbReference type="Pfam" id="PF08609"/>
    </source>
</evidence>
<dbReference type="Gene3D" id="1.25.10.10">
    <property type="entry name" value="Leucine-rich Repeat Variant"/>
    <property type="match status" value="1"/>
</dbReference>
<dbReference type="Proteomes" id="UP000481861">
    <property type="component" value="Unassembled WGS sequence"/>
</dbReference>
<dbReference type="EMBL" id="JAADJZ010000001">
    <property type="protein sequence ID" value="KAF2878497.1"/>
    <property type="molecule type" value="Genomic_DNA"/>
</dbReference>
<evidence type="ECO:0000256" key="2">
    <source>
        <dbReference type="ARBA" id="ARBA00022737"/>
    </source>
</evidence>
<keyword evidence="2" id="KW-0677">Repeat</keyword>
<sequence length="206" mass="22751">MSDPAMNSLLRWSVENSEASQTGIKDRPHTQLSPEGLRALLVGVVSDTKMMRESMAVVQSDNADNKIKVQAFDNLLQLVEHIDNANNLEPLKLWTPLVAQLEHPEAEIRSRAAWCCAIAVQNNIKSQERILVLGAIPTLARMAIQDPEQLVRKKSILALSSIVRNFQPGLDIAVSHLPEDLNSNEKLDATDMDSVDSLISKLRANA</sequence>
<dbReference type="PANTHER" id="PTHR19316">
    <property type="entry name" value="PROTEIN FOLDING REGULATOR"/>
    <property type="match status" value="1"/>
</dbReference>
<dbReference type="PANTHER" id="PTHR19316:SF18">
    <property type="entry name" value="HSP70-BINDING PROTEIN 1"/>
    <property type="match status" value="1"/>
</dbReference>
<evidence type="ECO:0000313" key="5">
    <source>
        <dbReference type="EMBL" id="KAF2878497.1"/>
    </source>
</evidence>
<dbReference type="SUPFAM" id="SSF48371">
    <property type="entry name" value="ARM repeat"/>
    <property type="match status" value="1"/>
</dbReference>
<dbReference type="OrthoDB" id="10250458at2759"/>
<dbReference type="AlphaFoldDB" id="A0A7C8IFQ5"/>
<protein>
    <submittedName>
        <fullName evidence="5">Putative Hsp70 nucleotide exchange factor</fullName>
    </submittedName>
</protein>
<comment type="similarity">
    <text evidence="1">Belongs to the FES1 family.</text>
</comment>
<evidence type="ECO:0000256" key="1">
    <source>
        <dbReference type="ARBA" id="ARBA00011045"/>
    </source>
</evidence>
<dbReference type="InterPro" id="IPR013918">
    <property type="entry name" value="Nucleotide_exch_fac_Fes1"/>
</dbReference>